<evidence type="ECO:0000313" key="4">
    <source>
        <dbReference type="EMBL" id="CAA7263199.1"/>
    </source>
</evidence>
<dbReference type="OrthoDB" id="9972657at2759"/>
<dbReference type="GO" id="GO:0005524">
    <property type="term" value="F:ATP binding"/>
    <property type="evidence" value="ECO:0007669"/>
    <property type="project" value="UniProtKB-KW"/>
</dbReference>
<evidence type="ECO:0000313" key="5">
    <source>
        <dbReference type="Proteomes" id="UP000467700"/>
    </source>
</evidence>
<evidence type="ECO:0000256" key="3">
    <source>
        <dbReference type="ARBA" id="ARBA00025768"/>
    </source>
</evidence>
<dbReference type="InterPro" id="IPR013641">
    <property type="entry name" value="KTI12/PSTK"/>
</dbReference>
<dbReference type="Proteomes" id="UP000467700">
    <property type="component" value="Unassembled WGS sequence"/>
</dbReference>
<dbReference type="AlphaFoldDB" id="A0A8S0XI74"/>
<protein>
    <recommendedName>
        <fullName evidence="6">Chromatin associated protein KTI12</fullName>
    </recommendedName>
</protein>
<dbReference type="SUPFAM" id="SSF52540">
    <property type="entry name" value="P-loop containing nucleoside triphosphate hydrolases"/>
    <property type="match status" value="1"/>
</dbReference>
<gene>
    <name evidence="4" type="ORF">AAE3_LOCUS5302</name>
</gene>
<evidence type="ECO:0008006" key="6">
    <source>
        <dbReference type="Google" id="ProtNLM"/>
    </source>
</evidence>
<evidence type="ECO:0000256" key="2">
    <source>
        <dbReference type="ARBA" id="ARBA00022840"/>
    </source>
</evidence>
<evidence type="ECO:0000256" key="1">
    <source>
        <dbReference type="ARBA" id="ARBA00022741"/>
    </source>
</evidence>
<organism evidence="4 5">
    <name type="scientific">Cyclocybe aegerita</name>
    <name type="common">Black poplar mushroom</name>
    <name type="synonym">Agrocybe aegerita</name>
    <dbReference type="NCBI Taxonomy" id="1973307"/>
    <lineage>
        <taxon>Eukaryota</taxon>
        <taxon>Fungi</taxon>
        <taxon>Dikarya</taxon>
        <taxon>Basidiomycota</taxon>
        <taxon>Agaricomycotina</taxon>
        <taxon>Agaricomycetes</taxon>
        <taxon>Agaricomycetidae</taxon>
        <taxon>Agaricales</taxon>
        <taxon>Agaricineae</taxon>
        <taxon>Bolbitiaceae</taxon>
        <taxon>Cyclocybe</taxon>
    </lineage>
</organism>
<dbReference type="Pfam" id="PF08433">
    <property type="entry name" value="KTI12"/>
    <property type="match status" value="1"/>
</dbReference>
<accession>A0A8S0XI74</accession>
<sequence length="288" mass="31622">MALITLAGLPAAGKSHRAAQIRDYLAENLPDFHVSILSDHSLGIAPSAYDDSPSEKPARAALFTAIQRQLATDTVLIVDSLNYIKGFRYQLYCAAREMKLRTCTVHVVATPELCRERNLLRETRYAPNTLENLFVRFEEPSSMVRWDAPLFTILWSDEHIPGPDILEAITKGNLKPPNSGTLSVPKAPTDALHVLEQTTATVVSAIVSASSAQPTGGTVIVPVGPSIKPSITLPPRTITLSEMQRLKRQFVTIHKKAITLGTTERGAVDWEEESVAVKFVAYVQDNLR</sequence>
<dbReference type="Gene3D" id="3.40.50.300">
    <property type="entry name" value="P-loop containing nucleotide triphosphate hydrolases"/>
    <property type="match status" value="1"/>
</dbReference>
<reference evidence="4 5" key="1">
    <citation type="submission" date="2020-01" db="EMBL/GenBank/DDBJ databases">
        <authorList>
            <person name="Gupta K D."/>
        </authorList>
    </citation>
    <scope>NUCLEOTIDE SEQUENCE [LARGE SCALE GENOMIC DNA]</scope>
</reference>
<dbReference type="EMBL" id="CACVBS010000038">
    <property type="protein sequence ID" value="CAA7263199.1"/>
    <property type="molecule type" value="Genomic_DNA"/>
</dbReference>
<dbReference type="PANTHER" id="PTHR12435">
    <property type="match status" value="1"/>
</dbReference>
<name>A0A8S0XI74_CYCAE</name>
<comment type="similarity">
    <text evidence="3">Belongs to the KTI12 family.</text>
</comment>
<comment type="caution">
    <text evidence="4">The sequence shown here is derived from an EMBL/GenBank/DDBJ whole genome shotgun (WGS) entry which is preliminary data.</text>
</comment>
<keyword evidence="5" id="KW-1185">Reference proteome</keyword>
<keyword evidence="2" id="KW-0067">ATP-binding</keyword>
<keyword evidence="1" id="KW-0547">Nucleotide-binding</keyword>
<dbReference type="InterPro" id="IPR027417">
    <property type="entry name" value="P-loop_NTPase"/>
</dbReference>
<proteinExistence type="inferred from homology"/>